<keyword evidence="4" id="KW-0804">Transcription</keyword>
<dbReference type="Pfam" id="PF03466">
    <property type="entry name" value="LysR_substrate"/>
    <property type="match status" value="1"/>
</dbReference>
<reference evidence="6 7" key="1">
    <citation type="submission" date="2023-10" db="EMBL/GenBank/DDBJ databases">
        <title>Surface-active antibiotics is a multifunctional adaptation for post-fire microbes.</title>
        <authorList>
            <person name="Liu M.D."/>
            <person name="Du Y."/>
            <person name="Koupaei S.K."/>
            <person name="Kim N.R."/>
            <person name="Zhang W."/>
            <person name="Traxler M.F."/>
        </authorList>
    </citation>
    <scope>NUCLEOTIDE SEQUENCE [LARGE SCALE GENOMIC DNA]</scope>
    <source>
        <strain evidence="6 7">F3</strain>
    </source>
</reference>
<dbReference type="PROSITE" id="PS50931">
    <property type="entry name" value="HTH_LYSR"/>
    <property type="match status" value="1"/>
</dbReference>
<protein>
    <submittedName>
        <fullName evidence="6">LysR family transcriptional regulator</fullName>
    </submittedName>
</protein>
<keyword evidence="7" id="KW-1185">Reference proteome</keyword>
<dbReference type="InterPro" id="IPR036390">
    <property type="entry name" value="WH_DNA-bd_sf"/>
</dbReference>
<keyword evidence="2" id="KW-0805">Transcription regulation</keyword>
<dbReference type="InterPro" id="IPR036388">
    <property type="entry name" value="WH-like_DNA-bd_sf"/>
</dbReference>
<dbReference type="CDD" id="cd08479">
    <property type="entry name" value="PBP2_CrgA_like_9"/>
    <property type="match status" value="1"/>
</dbReference>
<comment type="similarity">
    <text evidence="1">Belongs to the LysR transcriptional regulatory family.</text>
</comment>
<evidence type="ECO:0000256" key="4">
    <source>
        <dbReference type="ARBA" id="ARBA00023163"/>
    </source>
</evidence>
<dbReference type="PANTHER" id="PTHR30537:SF5">
    <property type="entry name" value="HTH-TYPE TRANSCRIPTIONAL ACTIVATOR TTDR-RELATED"/>
    <property type="match status" value="1"/>
</dbReference>
<evidence type="ECO:0000256" key="3">
    <source>
        <dbReference type="ARBA" id="ARBA00023125"/>
    </source>
</evidence>
<gene>
    <name evidence="6" type="ORF">RW095_07330</name>
</gene>
<feature type="domain" description="HTH lysR-type" evidence="5">
    <location>
        <begin position="5"/>
        <end position="62"/>
    </location>
</feature>
<dbReference type="SUPFAM" id="SSF46785">
    <property type="entry name" value="Winged helix' DNA-binding domain"/>
    <property type="match status" value="1"/>
</dbReference>
<sequence>MNNLPSMEDLRLFCLVVHKQSFAASALEMGVSKALISKRIAVLESLLQARLLHRTTRKVSATESGHIVYQWAQRILEDAEQMAEAISSSKIAPRGLLRVCTSSGFGRNHVSRAVSAMAQRYPELEFQLELLDRPVDLVREGFDLDIRIGVVREETLITKLIARNARVLCASSTYLERWGTPSRLADLAHHRCIVIRERDQEFGRWKLEATDGQETVRIRGPLSANNGEIAHRWAIDGHGIILRSMWDVGPSLKRGELKRVLPQYQQDANVWAVYPSRLSTSAKVRVCVQFLEEWLAANV</sequence>
<name>A0ABZ0EB66_9BURK</name>
<evidence type="ECO:0000256" key="2">
    <source>
        <dbReference type="ARBA" id="ARBA00023015"/>
    </source>
</evidence>
<dbReference type="PANTHER" id="PTHR30537">
    <property type="entry name" value="HTH-TYPE TRANSCRIPTIONAL REGULATOR"/>
    <property type="match status" value="1"/>
</dbReference>
<dbReference type="Pfam" id="PF00126">
    <property type="entry name" value="HTH_1"/>
    <property type="match status" value="1"/>
</dbReference>
<organism evidence="6 7">
    <name type="scientific">Paraburkholderia kirstenboschensis</name>
    <dbReference type="NCBI Taxonomy" id="1245436"/>
    <lineage>
        <taxon>Bacteria</taxon>
        <taxon>Pseudomonadati</taxon>
        <taxon>Pseudomonadota</taxon>
        <taxon>Betaproteobacteria</taxon>
        <taxon>Burkholderiales</taxon>
        <taxon>Burkholderiaceae</taxon>
        <taxon>Paraburkholderia</taxon>
    </lineage>
</organism>
<dbReference type="RefSeq" id="WP_317015412.1">
    <property type="nucleotide sequence ID" value="NZ_CP136511.1"/>
</dbReference>
<evidence type="ECO:0000313" key="7">
    <source>
        <dbReference type="Proteomes" id="UP001302652"/>
    </source>
</evidence>
<dbReference type="SUPFAM" id="SSF53850">
    <property type="entry name" value="Periplasmic binding protein-like II"/>
    <property type="match status" value="1"/>
</dbReference>
<dbReference type="EMBL" id="CP136511">
    <property type="protein sequence ID" value="WOD13761.1"/>
    <property type="molecule type" value="Genomic_DNA"/>
</dbReference>
<dbReference type="Gene3D" id="3.40.190.290">
    <property type="match status" value="1"/>
</dbReference>
<evidence type="ECO:0000256" key="1">
    <source>
        <dbReference type="ARBA" id="ARBA00009437"/>
    </source>
</evidence>
<accession>A0ABZ0EB66</accession>
<keyword evidence="3" id="KW-0238">DNA-binding</keyword>
<dbReference type="Proteomes" id="UP001302652">
    <property type="component" value="Chromosome 3"/>
</dbReference>
<evidence type="ECO:0000259" key="5">
    <source>
        <dbReference type="PROSITE" id="PS50931"/>
    </source>
</evidence>
<evidence type="ECO:0000313" key="6">
    <source>
        <dbReference type="EMBL" id="WOD13761.1"/>
    </source>
</evidence>
<dbReference type="InterPro" id="IPR058163">
    <property type="entry name" value="LysR-type_TF_proteobact-type"/>
</dbReference>
<dbReference type="InterPro" id="IPR000847">
    <property type="entry name" value="LysR_HTH_N"/>
</dbReference>
<proteinExistence type="inferred from homology"/>
<dbReference type="InterPro" id="IPR005119">
    <property type="entry name" value="LysR_subst-bd"/>
</dbReference>
<dbReference type="Gene3D" id="1.10.10.10">
    <property type="entry name" value="Winged helix-like DNA-binding domain superfamily/Winged helix DNA-binding domain"/>
    <property type="match status" value="1"/>
</dbReference>